<dbReference type="InterPro" id="IPR022924">
    <property type="entry name" value="Cardiolipin_synthase"/>
</dbReference>
<dbReference type="InterPro" id="IPR025202">
    <property type="entry name" value="PLD-like_dom"/>
</dbReference>
<proteinExistence type="predicted"/>
<dbReference type="AlphaFoldDB" id="A0AAP5Q827"/>
<keyword evidence="4" id="KW-0812">Transmembrane</keyword>
<dbReference type="PROSITE" id="PS50035">
    <property type="entry name" value="PLD"/>
    <property type="match status" value="2"/>
</dbReference>
<dbReference type="EC" id="2.7.8.-" evidence="8"/>
<evidence type="ECO:0000256" key="3">
    <source>
        <dbReference type="ARBA" id="ARBA00022679"/>
    </source>
</evidence>
<evidence type="ECO:0000256" key="8">
    <source>
        <dbReference type="NCBIfam" id="TIGR04265"/>
    </source>
</evidence>
<dbReference type="Proteomes" id="UP001246473">
    <property type="component" value="Unassembled WGS sequence"/>
</dbReference>
<feature type="domain" description="PLD phosphodiesterase" evidence="9">
    <location>
        <begin position="336"/>
        <end position="363"/>
    </location>
</feature>
<dbReference type="InterPro" id="IPR001736">
    <property type="entry name" value="PLipase_D/transphosphatidylase"/>
</dbReference>
<dbReference type="CDD" id="cd09159">
    <property type="entry name" value="PLDc_ybhO_like_2"/>
    <property type="match status" value="1"/>
</dbReference>
<name>A0AAP5Q827_9BURK</name>
<evidence type="ECO:0000313" key="12">
    <source>
        <dbReference type="Proteomes" id="UP000032614"/>
    </source>
</evidence>
<dbReference type="Proteomes" id="UP000032614">
    <property type="component" value="Chromosome 2"/>
</dbReference>
<dbReference type="GO" id="GO:0032049">
    <property type="term" value="P:cardiolipin biosynthetic process"/>
    <property type="evidence" value="ECO:0007669"/>
    <property type="project" value="UniProtKB-UniRule"/>
</dbReference>
<sequence length="423" mass="47405">MPTIALVVLTVVVTLVVVLVIANLTSGEKKLEHKIERLYASDDPQFIRSMGLLLGPPVVPGNRFEVLLNGDEIFPSMLEGIRSARHTITFETFIYWSGAIGEEFARALSDKARAGVAVHVLLDWVGSSKMDRRYLRMLREAGAEVVRYHKPHWTGLGRMNDRTHRKLLVIDGRIGFTGGVGIADEWSGHAQDEKHWRDMHFRVEGPAVGQMQAVFMDNWIKSTGNVLHGPQYFPEIDAAGEGLAHMFSSSPSGGSDDMQLMYLMAITAATHSIHLASAYFVPDKLTINAIVEAAKRGVKVRIITPGKRIDTHTVREASRACWGDLLAAGVEMYEYQPTMYHCKLIVVDEYLVSVGSTNFDSRSFKLNDEANLNIYDRDFARRQTAVFDGDVVNAKRITLDDWRRRPLLEKLLERVVALLDSQL</sequence>
<dbReference type="CDD" id="cd09110">
    <property type="entry name" value="PLDc_CLS_1"/>
    <property type="match status" value="1"/>
</dbReference>
<organism evidence="11 13">
    <name type="scientific">Paraburkholderia fungorum</name>
    <dbReference type="NCBI Taxonomy" id="134537"/>
    <lineage>
        <taxon>Bacteria</taxon>
        <taxon>Pseudomonadati</taxon>
        <taxon>Pseudomonadota</taxon>
        <taxon>Betaproteobacteria</taxon>
        <taxon>Burkholderiales</taxon>
        <taxon>Burkholderiaceae</taxon>
        <taxon>Paraburkholderia</taxon>
    </lineage>
</organism>
<dbReference type="RefSeq" id="WP_046572413.1">
    <property type="nucleotide sequence ID" value="NZ_CP010027.1"/>
</dbReference>
<dbReference type="EMBL" id="CP010027">
    <property type="protein sequence ID" value="AJZ61650.1"/>
    <property type="molecule type" value="Genomic_DNA"/>
</dbReference>
<dbReference type="GO" id="GO:0005886">
    <property type="term" value="C:plasma membrane"/>
    <property type="evidence" value="ECO:0007669"/>
    <property type="project" value="UniProtKB-SubCell"/>
</dbReference>
<keyword evidence="7" id="KW-0472">Membrane</keyword>
<feature type="domain" description="PLD phosphodiesterase" evidence="9">
    <location>
        <begin position="159"/>
        <end position="186"/>
    </location>
</feature>
<dbReference type="SMART" id="SM00155">
    <property type="entry name" value="PLDc"/>
    <property type="match status" value="2"/>
</dbReference>
<reference evidence="11" key="2">
    <citation type="submission" date="2022-08" db="EMBL/GenBank/DDBJ databases">
        <authorList>
            <person name="Kim S.-J."/>
        </authorList>
    </citation>
    <scope>NUCLEOTIDE SEQUENCE</scope>
    <source>
        <strain evidence="11">KJ</strain>
    </source>
</reference>
<comment type="subcellular location">
    <subcellularLocation>
        <location evidence="1">Cell membrane</location>
    </subcellularLocation>
</comment>
<evidence type="ECO:0000259" key="9">
    <source>
        <dbReference type="PROSITE" id="PS50035"/>
    </source>
</evidence>
<protein>
    <recommendedName>
        <fullName evidence="8">Cardiolipin synthase</fullName>
        <ecNumber evidence="8">2.7.8.-</ecNumber>
    </recommendedName>
</protein>
<keyword evidence="5" id="KW-0677">Repeat</keyword>
<dbReference type="Gene3D" id="3.30.870.10">
    <property type="entry name" value="Endonuclease Chain A"/>
    <property type="match status" value="2"/>
</dbReference>
<accession>A0AAP5Q827</accession>
<keyword evidence="3" id="KW-0808">Transferase</keyword>
<keyword evidence="2" id="KW-1003">Cell membrane</keyword>
<reference evidence="10 12" key="1">
    <citation type="journal article" date="2015" name="Genome Announc.">
        <title>Complete genome sequences for 59 burkholderia isolates, both pathogenic and near neighbor.</title>
        <authorList>
            <person name="Johnson S.L."/>
            <person name="Bishop-Lilly K.A."/>
            <person name="Ladner J.T."/>
            <person name="Daligault H.E."/>
            <person name="Davenport K.W."/>
            <person name="Jaissle J."/>
            <person name="Frey K.G."/>
            <person name="Koroleva G.I."/>
            <person name="Bruce D.C."/>
            <person name="Coyne S.R."/>
            <person name="Broomall S.M."/>
            <person name="Li P.E."/>
            <person name="Teshima H."/>
            <person name="Gibbons H.S."/>
            <person name="Palacios G.F."/>
            <person name="Rosenzweig C.N."/>
            <person name="Redden C.L."/>
            <person name="Xu Y."/>
            <person name="Minogue T.D."/>
            <person name="Chain P.S."/>
        </authorList>
    </citation>
    <scope>NUCLEOTIDE SEQUENCE [LARGE SCALE GENOMIC DNA]</scope>
    <source>
        <strain evidence="10 12">ATCC BAA-463</strain>
    </source>
</reference>
<dbReference type="PANTHER" id="PTHR21248">
    <property type="entry name" value="CARDIOLIPIN SYNTHASE"/>
    <property type="match status" value="1"/>
</dbReference>
<evidence type="ECO:0000313" key="10">
    <source>
        <dbReference type="EMBL" id="AJZ61650.1"/>
    </source>
</evidence>
<dbReference type="PANTHER" id="PTHR21248:SF22">
    <property type="entry name" value="PHOSPHOLIPASE D"/>
    <property type="match status" value="1"/>
</dbReference>
<evidence type="ECO:0000256" key="7">
    <source>
        <dbReference type="ARBA" id="ARBA00023136"/>
    </source>
</evidence>
<dbReference type="NCBIfam" id="TIGR04265">
    <property type="entry name" value="bac_cardiolipin"/>
    <property type="match status" value="1"/>
</dbReference>
<evidence type="ECO:0000313" key="11">
    <source>
        <dbReference type="EMBL" id="MDT8838389.1"/>
    </source>
</evidence>
<dbReference type="GO" id="GO:0008808">
    <property type="term" value="F:cardiolipin synthase activity"/>
    <property type="evidence" value="ECO:0007669"/>
    <property type="project" value="UniProtKB-UniRule"/>
</dbReference>
<dbReference type="EMBL" id="JANSLM010000004">
    <property type="protein sequence ID" value="MDT8838389.1"/>
    <property type="molecule type" value="Genomic_DNA"/>
</dbReference>
<evidence type="ECO:0000313" key="13">
    <source>
        <dbReference type="Proteomes" id="UP001246473"/>
    </source>
</evidence>
<evidence type="ECO:0000256" key="2">
    <source>
        <dbReference type="ARBA" id="ARBA00022475"/>
    </source>
</evidence>
<evidence type="ECO:0000256" key="5">
    <source>
        <dbReference type="ARBA" id="ARBA00022737"/>
    </source>
</evidence>
<dbReference type="KEGG" id="bfn:OI25_6015"/>
<gene>
    <name evidence="11" type="primary">cls</name>
    <name evidence="10" type="ORF">OI25_6015</name>
    <name evidence="11" type="ORF">ParKJ_13285</name>
</gene>
<evidence type="ECO:0000256" key="6">
    <source>
        <dbReference type="ARBA" id="ARBA00022989"/>
    </source>
</evidence>
<keyword evidence="6" id="KW-1133">Transmembrane helix</keyword>
<dbReference type="Pfam" id="PF13091">
    <property type="entry name" value="PLDc_2"/>
    <property type="match status" value="2"/>
</dbReference>
<dbReference type="GeneID" id="66519815"/>
<dbReference type="SUPFAM" id="SSF56024">
    <property type="entry name" value="Phospholipase D/nuclease"/>
    <property type="match status" value="2"/>
</dbReference>
<evidence type="ECO:0000256" key="1">
    <source>
        <dbReference type="ARBA" id="ARBA00004236"/>
    </source>
</evidence>
<evidence type="ECO:0000256" key="4">
    <source>
        <dbReference type="ARBA" id="ARBA00022692"/>
    </source>
</evidence>